<dbReference type="InterPro" id="IPR002641">
    <property type="entry name" value="PNPLA_dom"/>
</dbReference>
<comment type="caution">
    <text evidence="7">Lacks conserved residue(s) required for the propagation of feature annotation.</text>
</comment>
<reference evidence="11" key="2">
    <citation type="submission" date="2013-12" db="EMBL/GenBank/DDBJ databases">
        <authorList>
            <person name="Yu Y."/>
            <person name="Lee S."/>
            <person name="de Baynast K."/>
            <person name="Wissotski M."/>
            <person name="Liu L."/>
            <person name="Talag J."/>
            <person name="Goicoechea J."/>
            <person name="Angelova A."/>
            <person name="Jetty R."/>
            <person name="Kudrna D."/>
            <person name="Golser W."/>
            <person name="Rivera L."/>
            <person name="Zhang J."/>
            <person name="Wing R."/>
        </authorList>
    </citation>
    <scope>NUCLEOTIDE SEQUENCE</scope>
</reference>
<dbReference type="GO" id="GO:0016042">
    <property type="term" value="P:lipid catabolic process"/>
    <property type="evidence" value="ECO:0007669"/>
    <property type="project" value="UniProtKB-KW"/>
</dbReference>
<dbReference type="eggNOG" id="KOG0513">
    <property type="taxonomic scope" value="Eukaryota"/>
</dbReference>
<dbReference type="EnsemblPlants" id="LPERR11G12080.1">
    <property type="protein sequence ID" value="LPERR11G12080.1"/>
    <property type="gene ID" value="LPERR11G12080"/>
</dbReference>
<evidence type="ECO:0000256" key="3">
    <source>
        <dbReference type="ARBA" id="ARBA00022821"/>
    </source>
</evidence>
<reference evidence="10" key="3">
    <citation type="submission" date="2015-04" db="UniProtKB">
        <authorList>
            <consortium name="EnsemblPlants"/>
        </authorList>
    </citation>
    <scope>IDENTIFICATION</scope>
</reference>
<evidence type="ECO:0000256" key="8">
    <source>
        <dbReference type="SAM" id="MobiDB-lite"/>
    </source>
</evidence>
<protein>
    <recommendedName>
        <fullName evidence="9">PNPLA domain-containing protein</fullName>
    </recommendedName>
</protein>
<keyword evidence="2" id="KW-0378">Hydrolase</keyword>
<dbReference type="PANTHER" id="PTHR32241:SF12">
    <property type="entry name" value="OS03G0784100 PROTEIN"/>
    <property type="match status" value="1"/>
</dbReference>
<dbReference type="PANTHER" id="PTHR32241">
    <property type="entry name" value="PATATIN-LIKE PROTEIN 6"/>
    <property type="match status" value="1"/>
</dbReference>
<keyword evidence="11" id="KW-1185">Reference proteome</keyword>
<sequence length="111" mass="11694">MLFMRGPDGRPSSSPAASVRTGLAPGGRRGGVWSRLFRFGGGGGGARNKAFRRVFGDATLKDTVAPLLVPCYDLATSAAFMFSRADAVETDAFDFALRDVCAATCGTTVRR</sequence>
<proteinExistence type="inferred from homology"/>
<reference evidence="10 11" key="1">
    <citation type="submission" date="2012-08" db="EMBL/GenBank/DDBJ databases">
        <title>Oryza genome evolution.</title>
        <authorList>
            <person name="Wing R.A."/>
        </authorList>
    </citation>
    <scope>NUCLEOTIDE SEQUENCE</scope>
</reference>
<feature type="domain" description="PNPLA" evidence="9">
    <location>
        <begin position="1"/>
        <end position="111"/>
    </location>
</feature>
<evidence type="ECO:0000256" key="7">
    <source>
        <dbReference type="PROSITE-ProRule" id="PRU01161"/>
    </source>
</evidence>
<dbReference type="GO" id="GO:0006952">
    <property type="term" value="P:defense response"/>
    <property type="evidence" value="ECO:0007669"/>
    <property type="project" value="UniProtKB-KW"/>
</dbReference>
<evidence type="ECO:0000256" key="2">
    <source>
        <dbReference type="ARBA" id="ARBA00022801"/>
    </source>
</evidence>
<dbReference type="STRING" id="77586.A0A0D9XSK1"/>
<dbReference type="Gene3D" id="3.40.1090.10">
    <property type="entry name" value="Cytosolic phospholipase A2 catalytic domain"/>
    <property type="match status" value="1"/>
</dbReference>
<dbReference type="InterPro" id="IPR016035">
    <property type="entry name" value="Acyl_Trfase/lysoPLipase"/>
</dbReference>
<evidence type="ECO:0000256" key="6">
    <source>
        <dbReference type="ARBA" id="ARBA00025642"/>
    </source>
</evidence>
<evidence type="ECO:0000256" key="4">
    <source>
        <dbReference type="ARBA" id="ARBA00022963"/>
    </source>
</evidence>
<dbReference type="HOGENOM" id="CLU_2162043_0_0_1"/>
<name>A0A0D9XSK1_9ORYZ</name>
<dbReference type="PROSITE" id="PS51635">
    <property type="entry name" value="PNPLA"/>
    <property type="match status" value="1"/>
</dbReference>
<keyword evidence="5" id="KW-0443">Lipid metabolism</keyword>
<keyword evidence="3" id="KW-0611">Plant defense</keyword>
<evidence type="ECO:0000256" key="5">
    <source>
        <dbReference type="ARBA" id="ARBA00023098"/>
    </source>
</evidence>
<dbReference type="SUPFAM" id="SSF52151">
    <property type="entry name" value="FabD/lysophospholipase-like"/>
    <property type="match status" value="1"/>
</dbReference>
<feature type="region of interest" description="Disordered" evidence="8">
    <location>
        <begin position="1"/>
        <end position="27"/>
    </location>
</feature>
<dbReference type="Gramene" id="LPERR11G12080.1">
    <property type="protein sequence ID" value="LPERR11G12080.1"/>
    <property type="gene ID" value="LPERR11G12080"/>
</dbReference>
<evidence type="ECO:0000256" key="1">
    <source>
        <dbReference type="ARBA" id="ARBA00010240"/>
    </source>
</evidence>
<accession>A0A0D9XSK1</accession>
<comment type="function">
    <text evidence="6">Possesses non-specific lipolytic acyl hydrolase (LAH) activity. Hydrolyzes phospholipids as well as galactolipids. May play a role in disease resistance.</text>
</comment>
<organism evidence="10 11">
    <name type="scientific">Leersia perrieri</name>
    <dbReference type="NCBI Taxonomy" id="77586"/>
    <lineage>
        <taxon>Eukaryota</taxon>
        <taxon>Viridiplantae</taxon>
        <taxon>Streptophyta</taxon>
        <taxon>Embryophyta</taxon>
        <taxon>Tracheophyta</taxon>
        <taxon>Spermatophyta</taxon>
        <taxon>Magnoliopsida</taxon>
        <taxon>Liliopsida</taxon>
        <taxon>Poales</taxon>
        <taxon>Poaceae</taxon>
        <taxon>BOP clade</taxon>
        <taxon>Oryzoideae</taxon>
        <taxon>Oryzeae</taxon>
        <taxon>Oryzinae</taxon>
        <taxon>Leersia</taxon>
    </lineage>
</organism>
<dbReference type="AlphaFoldDB" id="A0A0D9XSK1"/>
<evidence type="ECO:0000313" key="10">
    <source>
        <dbReference type="EnsemblPlants" id="LPERR11G12080.1"/>
    </source>
</evidence>
<dbReference type="Proteomes" id="UP000032180">
    <property type="component" value="Chromosome 11"/>
</dbReference>
<dbReference type="GO" id="GO:0016787">
    <property type="term" value="F:hydrolase activity"/>
    <property type="evidence" value="ECO:0007669"/>
    <property type="project" value="UniProtKB-KW"/>
</dbReference>
<keyword evidence="4" id="KW-0442">Lipid degradation</keyword>
<evidence type="ECO:0000259" key="9">
    <source>
        <dbReference type="PROSITE" id="PS51635"/>
    </source>
</evidence>
<comment type="similarity">
    <text evidence="1">Belongs to the patatin family.</text>
</comment>
<evidence type="ECO:0000313" key="11">
    <source>
        <dbReference type="Proteomes" id="UP000032180"/>
    </source>
</evidence>